<dbReference type="PRINTS" id="PR00480">
    <property type="entry name" value="ASTACIN"/>
</dbReference>
<dbReference type="PANTHER" id="PTHR10127">
    <property type="entry name" value="DISCOIDIN, CUB, EGF, LAMININ , AND ZINC METALLOPROTEASE DOMAIN CONTAINING"/>
    <property type="match status" value="1"/>
</dbReference>
<dbReference type="EC" id="3.4.24.-" evidence="10"/>
<dbReference type="GO" id="GO:0004222">
    <property type="term" value="F:metalloendopeptidase activity"/>
    <property type="evidence" value="ECO:0007669"/>
    <property type="project" value="UniProtKB-UniRule"/>
</dbReference>
<dbReference type="PROSITE" id="PS51864">
    <property type="entry name" value="ASTACIN"/>
    <property type="match status" value="1"/>
</dbReference>
<evidence type="ECO:0000256" key="3">
    <source>
        <dbReference type="ARBA" id="ARBA00022729"/>
    </source>
</evidence>
<feature type="binding site" evidence="9">
    <location>
        <position position="153"/>
    </location>
    <ligand>
        <name>Zn(2+)</name>
        <dbReference type="ChEBI" id="CHEBI:29105"/>
        <note>catalytic</note>
    </ligand>
</feature>
<feature type="domain" description="Peptidase M12A" evidence="11">
    <location>
        <begin position="54"/>
        <end position="252"/>
    </location>
</feature>
<accession>A0AAD5FHD4</accession>
<evidence type="ECO:0000256" key="10">
    <source>
        <dbReference type="RuleBase" id="RU361183"/>
    </source>
</evidence>
<reference evidence="12" key="1">
    <citation type="submission" date="2018-07" db="EMBL/GenBank/DDBJ databases">
        <title>Comparative genomics of catfishes provides insights into carnivory and benthic adaptation.</title>
        <authorList>
            <person name="Zhang Y."/>
            <person name="Wang D."/>
            <person name="Peng Z."/>
            <person name="Zheng S."/>
            <person name="Shao F."/>
            <person name="Tao W."/>
        </authorList>
    </citation>
    <scope>NUCLEOTIDE SEQUENCE</scope>
    <source>
        <strain evidence="12">Chongqing</strain>
    </source>
</reference>
<comment type="caution">
    <text evidence="12">The sequence shown here is derived from an EMBL/GenBank/DDBJ whole genome shotgun (WGS) entry which is preliminary data.</text>
</comment>
<protein>
    <recommendedName>
        <fullName evidence="10">Metalloendopeptidase</fullName>
        <ecNumber evidence="10">3.4.24.-</ecNumber>
    </recommendedName>
</protein>
<evidence type="ECO:0000313" key="12">
    <source>
        <dbReference type="EMBL" id="KAI5616975.1"/>
    </source>
</evidence>
<proteinExistence type="predicted"/>
<keyword evidence="2 9" id="KW-0479">Metal-binding</keyword>
<dbReference type="InterPro" id="IPR024079">
    <property type="entry name" value="MetalloPept_cat_dom_sf"/>
</dbReference>
<dbReference type="Pfam" id="PF01400">
    <property type="entry name" value="Astacin"/>
    <property type="match status" value="1"/>
</dbReference>
<evidence type="ECO:0000313" key="13">
    <source>
        <dbReference type="Proteomes" id="UP001205998"/>
    </source>
</evidence>
<dbReference type="PANTHER" id="PTHR10127:SF899">
    <property type="entry name" value="ASTACIN-LIKE METALLOENDOPEPTIDASE-RELATED"/>
    <property type="match status" value="1"/>
</dbReference>
<dbReference type="Gene3D" id="3.40.390.10">
    <property type="entry name" value="Collagenase (Catalytic Domain)"/>
    <property type="match status" value="1"/>
</dbReference>
<organism evidence="12 13">
    <name type="scientific">Silurus asotus</name>
    <name type="common">Amur catfish</name>
    <name type="synonym">Parasilurus asotus</name>
    <dbReference type="NCBI Taxonomy" id="30991"/>
    <lineage>
        <taxon>Eukaryota</taxon>
        <taxon>Metazoa</taxon>
        <taxon>Chordata</taxon>
        <taxon>Craniata</taxon>
        <taxon>Vertebrata</taxon>
        <taxon>Euteleostomi</taxon>
        <taxon>Actinopterygii</taxon>
        <taxon>Neopterygii</taxon>
        <taxon>Teleostei</taxon>
        <taxon>Ostariophysi</taxon>
        <taxon>Siluriformes</taxon>
        <taxon>Siluridae</taxon>
        <taxon>Silurus</taxon>
    </lineage>
</organism>
<dbReference type="EMBL" id="MU551709">
    <property type="protein sequence ID" value="KAI5616975.1"/>
    <property type="molecule type" value="Genomic_DNA"/>
</dbReference>
<dbReference type="FunFam" id="3.40.390.10:FF:000040">
    <property type="entry name" value="Metalloendopeptidase"/>
    <property type="match status" value="1"/>
</dbReference>
<dbReference type="Proteomes" id="UP001205998">
    <property type="component" value="Unassembled WGS sequence"/>
</dbReference>
<keyword evidence="7" id="KW-0865">Zymogen</keyword>
<comment type="cofactor">
    <cofactor evidence="9 10">
        <name>Zn(2+)</name>
        <dbReference type="ChEBI" id="CHEBI:29105"/>
    </cofactor>
    <text evidence="9 10">Binds 1 zinc ion per subunit.</text>
</comment>
<feature type="binding site" evidence="9">
    <location>
        <position position="157"/>
    </location>
    <ligand>
        <name>Zn(2+)</name>
        <dbReference type="ChEBI" id="CHEBI:29105"/>
        <note>catalytic</note>
    </ligand>
</feature>
<dbReference type="SMART" id="SM00235">
    <property type="entry name" value="ZnMc"/>
    <property type="match status" value="1"/>
</dbReference>
<evidence type="ECO:0000256" key="5">
    <source>
        <dbReference type="ARBA" id="ARBA00022833"/>
    </source>
</evidence>
<name>A0AAD5FHD4_SILAS</name>
<evidence type="ECO:0000256" key="6">
    <source>
        <dbReference type="ARBA" id="ARBA00023049"/>
    </source>
</evidence>
<dbReference type="SUPFAM" id="SSF55486">
    <property type="entry name" value="Metalloproteases ('zincins'), catalytic domain"/>
    <property type="match status" value="1"/>
</dbReference>
<evidence type="ECO:0000256" key="4">
    <source>
        <dbReference type="ARBA" id="ARBA00022801"/>
    </source>
</evidence>
<evidence type="ECO:0000256" key="8">
    <source>
        <dbReference type="ARBA" id="ARBA00023157"/>
    </source>
</evidence>
<keyword evidence="4 9" id="KW-0378">Hydrolase</keyword>
<keyword evidence="13" id="KW-1185">Reference proteome</keyword>
<dbReference type="InterPro" id="IPR006026">
    <property type="entry name" value="Peptidase_Metallo"/>
</dbReference>
<dbReference type="GO" id="GO:0006508">
    <property type="term" value="P:proteolysis"/>
    <property type="evidence" value="ECO:0007669"/>
    <property type="project" value="UniProtKB-KW"/>
</dbReference>
<dbReference type="GO" id="GO:0008270">
    <property type="term" value="F:zinc ion binding"/>
    <property type="evidence" value="ECO:0007669"/>
    <property type="project" value="UniProtKB-UniRule"/>
</dbReference>
<feature type="active site" evidence="9">
    <location>
        <position position="154"/>
    </location>
</feature>
<feature type="binding site" evidence="9">
    <location>
        <position position="163"/>
    </location>
    <ligand>
        <name>Zn(2+)</name>
        <dbReference type="ChEBI" id="CHEBI:29105"/>
        <note>catalytic</note>
    </ligand>
</feature>
<keyword evidence="6 9" id="KW-0482">Metalloprotease</keyword>
<gene>
    <name evidence="12" type="ORF">C0J50_23464</name>
</gene>
<keyword evidence="8" id="KW-1015">Disulfide bond</keyword>
<keyword evidence="5 9" id="KW-0862">Zinc</keyword>
<evidence type="ECO:0000256" key="7">
    <source>
        <dbReference type="ARBA" id="ARBA00023145"/>
    </source>
</evidence>
<sequence length="252" mass="29079">MYLIQGIVLLLLSLSVQSRSIRAFVNETSEEIGKPEGDFTIIHGDIAVFTGLQNADPCTSNKCMWIRNIRDMMVYVPYVISSQYSPPEIDVIQRAMDSFQKSTCIRFVPRRKEVNYINIISDKGCYSYVGRINGKQVLSLNRNGCMYHKVVQHELLHALGFHHEQCRIDRDKHVRILTQNIRNDGINNFVKVATNNLNTPYDYNSIMHYSRYAFSKNSYPTILPTPDKYVSIGRATEMSHNDILRVNRLYCS</sequence>
<evidence type="ECO:0000256" key="1">
    <source>
        <dbReference type="ARBA" id="ARBA00022670"/>
    </source>
</evidence>
<comment type="caution">
    <text evidence="9">Lacks conserved residue(s) required for the propagation of feature annotation.</text>
</comment>
<keyword evidence="3 10" id="KW-0732">Signal</keyword>
<evidence type="ECO:0000256" key="9">
    <source>
        <dbReference type="PROSITE-ProRule" id="PRU01211"/>
    </source>
</evidence>
<feature type="signal peptide" evidence="10">
    <location>
        <begin position="1"/>
        <end position="18"/>
    </location>
</feature>
<evidence type="ECO:0000256" key="2">
    <source>
        <dbReference type="ARBA" id="ARBA00022723"/>
    </source>
</evidence>
<dbReference type="AlphaFoldDB" id="A0AAD5FHD4"/>
<dbReference type="InterPro" id="IPR001506">
    <property type="entry name" value="Peptidase_M12A"/>
</dbReference>
<keyword evidence="1 9" id="KW-0645">Protease</keyword>
<evidence type="ECO:0000259" key="11">
    <source>
        <dbReference type="PROSITE" id="PS51864"/>
    </source>
</evidence>
<feature type="chain" id="PRO_5041773584" description="Metalloendopeptidase" evidence="10">
    <location>
        <begin position="19"/>
        <end position="252"/>
    </location>
</feature>